<keyword evidence="1" id="KW-0175">Coiled coil</keyword>
<keyword evidence="4" id="KW-1185">Reference proteome</keyword>
<evidence type="ECO:0000313" key="4">
    <source>
        <dbReference type="Proteomes" id="UP000027946"/>
    </source>
</evidence>
<accession>A0A069RNY2</accession>
<dbReference type="Proteomes" id="UP000027946">
    <property type="component" value="Unassembled WGS sequence"/>
</dbReference>
<dbReference type="EMBL" id="JJMM01000008">
    <property type="protein sequence ID" value="KDR95887.1"/>
    <property type="molecule type" value="Genomic_DNA"/>
</dbReference>
<feature type="domain" description="PIN" evidence="2">
    <location>
        <begin position="17"/>
        <end position="175"/>
    </location>
</feature>
<feature type="coiled-coil region" evidence="1">
    <location>
        <begin position="67"/>
        <end position="117"/>
    </location>
</feature>
<evidence type="ECO:0000259" key="2">
    <source>
        <dbReference type="Pfam" id="PF01850"/>
    </source>
</evidence>
<organism evidence="3 4">
    <name type="scientific">Peptoclostridium litorale DSM 5388</name>
    <dbReference type="NCBI Taxonomy" id="1121324"/>
    <lineage>
        <taxon>Bacteria</taxon>
        <taxon>Bacillati</taxon>
        <taxon>Bacillota</taxon>
        <taxon>Clostridia</taxon>
        <taxon>Peptostreptococcales</taxon>
        <taxon>Peptoclostridiaceae</taxon>
        <taxon>Peptoclostridium</taxon>
    </lineage>
</organism>
<dbReference type="eggNOG" id="ENOG50309IB">
    <property type="taxonomic scope" value="Bacteria"/>
</dbReference>
<evidence type="ECO:0000313" key="3">
    <source>
        <dbReference type="EMBL" id="KDR95887.1"/>
    </source>
</evidence>
<protein>
    <recommendedName>
        <fullName evidence="2">PIN domain-containing protein</fullName>
    </recommendedName>
</protein>
<name>A0A069RNY2_PEPLI</name>
<reference evidence="3 4" key="1">
    <citation type="submission" date="2014-03" db="EMBL/GenBank/DDBJ databases">
        <title>Genome sequence of Clostridium litorale W6, DSM 5388.</title>
        <authorList>
            <person name="Poehlein A."/>
            <person name="Jagirdar A."/>
            <person name="Khonsari B."/>
            <person name="Chibani C.M."/>
            <person name="Gutierrez Gutierrez D.A."/>
            <person name="Davydova E."/>
            <person name="Alghaithi H.S."/>
            <person name="Nair K.P."/>
            <person name="Dhamotharan K."/>
            <person name="Chandran L."/>
            <person name="G W."/>
            <person name="Daniel R."/>
        </authorList>
    </citation>
    <scope>NUCLEOTIDE SEQUENCE [LARGE SCALE GENOMIC DNA]</scope>
    <source>
        <strain evidence="3 4">W6</strain>
    </source>
</reference>
<dbReference type="Pfam" id="PF01850">
    <property type="entry name" value="PIN"/>
    <property type="match status" value="1"/>
</dbReference>
<evidence type="ECO:0000256" key="1">
    <source>
        <dbReference type="SAM" id="Coils"/>
    </source>
</evidence>
<dbReference type="InterPro" id="IPR002716">
    <property type="entry name" value="PIN_dom"/>
</dbReference>
<sequence>MHSSNVDNLCVIRNEKVFVDTNVLIWTHYSKASISESVKAYQMEKYPDAIETLIENNNTLVTTTLNISELMRVIEKHEINIAKANDINLKDKYDKEIRNIKSVREEIKKEVELAMNQIKSIYNCVEISIKNCGLDDFIKKYLGVNLDVNDFMMIEEMTKNEIKWFLSDDSDFTSYPDSTKYLLTANHRALPQN</sequence>
<proteinExistence type="predicted"/>
<gene>
    <name evidence="3" type="ORF">CLIT_8c00560</name>
</gene>
<dbReference type="AlphaFoldDB" id="A0A069RNY2"/>
<dbReference type="SUPFAM" id="SSF88723">
    <property type="entry name" value="PIN domain-like"/>
    <property type="match status" value="1"/>
</dbReference>
<comment type="caution">
    <text evidence="3">The sequence shown here is derived from an EMBL/GenBank/DDBJ whole genome shotgun (WGS) entry which is preliminary data.</text>
</comment>
<dbReference type="STRING" id="1121324.CLIT_8c00560"/>
<dbReference type="InterPro" id="IPR029060">
    <property type="entry name" value="PIN-like_dom_sf"/>
</dbReference>